<protein>
    <submittedName>
        <fullName evidence="7">Small nucleolar ribonucleo complex subunit</fullName>
    </submittedName>
</protein>
<feature type="compositionally biased region" description="Acidic residues" evidence="6">
    <location>
        <begin position="178"/>
        <end position="192"/>
    </location>
</feature>
<feature type="region of interest" description="Disordered" evidence="6">
    <location>
        <begin position="172"/>
        <end position="192"/>
    </location>
</feature>
<evidence type="ECO:0000256" key="6">
    <source>
        <dbReference type="SAM" id="MobiDB-lite"/>
    </source>
</evidence>
<proteinExistence type="predicted"/>
<dbReference type="GO" id="GO:0034388">
    <property type="term" value="C:Pwp2p-containing subcomplex of 90S preribosome"/>
    <property type="evidence" value="ECO:0007669"/>
    <property type="project" value="TreeGrafter"/>
</dbReference>
<dbReference type="Proteomes" id="UP000265663">
    <property type="component" value="Unassembled WGS sequence"/>
</dbReference>
<keyword evidence="3" id="KW-0853">WD repeat</keyword>
<gene>
    <name evidence="7" type="ORF">GMOD_00006354</name>
</gene>
<dbReference type="AlphaFoldDB" id="A0A3M7M4V1"/>
<evidence type="ECO:0000256" key="4">
    <source>
        <dbReference type="ARBA" id="ARBA00022737"/>
    </source>
</evidence>
<evidence type="ECO:0000313" key="7">
    <source>
        <dbReference type="EMBL" id="RMZ69527.1"/>
    </source>
</evidence>
<dbReference type="Gene3D" id="2.130.10.10">
    <property type="entry name" value="YVTN repeat-like/Quinoprotein amine dehydrogenase"/>
    <property type="match status" value="1"/>
</dbReference>
<feature type="compositionally biased region" description="Acidic residues" evidence="6">
    <location>
        <begin position="70"/>
        <end position="81"/>
    </location>
</feature>
<dbReference type="InterPro" id="IPR045161">
    <property type="entry name" value="Utp18"/>
</dbReference>
<dbReference type="PANTHER" id="PTHR18359:SF0">
    <property type="entry name" value="U3 SMALL NUCLEOLAR RNA-ASSOCIATED PROTEIN 18 HOMOLOG"/>
    <property type="match status" value="1"/>
</dbReference>
<reference evidence="7 8" key="1">
    <citation type="journal article" date="2014" name="PLoS ONE">
        <title>De novo Genome Assembly of the Fungal Plant Pathogen Pyrenophora semeniperda.</title>
        <authorList>
            <person name="Soliai M.M."/>
            <person name="Meyer S.E."/>
            <person name="Udall J.A."/>
            <person name="Elzinga D.E."/>
            <person name="Hermansen R.A."/>
            <person name="Bodily P.M."/>
            <person name="Hart A.A."/>
            <person name="Coleman C.E."/>
        </authorList>
    </citation>
    <scope>NUCLEOTIDE SEQUENCE [LARGE SCALE GENOMIC DNA]</scope>
    <source>
        <strain evidence="7 8">CCB06</strain>
        <tissue evidence="7">Mycelium</tissue>
    </source>
</reference>
<keyword evidence="4" id="KW-0677">Repeat</keyword>
<feature type="compositionally biased region" description="Acidic residues" evidence="6">
    <location>
        <begin position="256"/>
        <end position="275"/>
    </location>
</feature>
<dbReference type="InterPro" id="IPR036322">
    <property type="entry name" value="WD40_repeat_dom_sf"/>
</dbReference>
<feature type="region of interest" description="Disordered" evidence="6">
    <location>
        <begin position="251"/>
        <end position="276"/>
    </location>
</feature>
<dbReference type="GO" id="GO:0006364">
    <property type="term" value="P:rRNA processing"/>
    <property type="evidence" value="ECO:0007669"/>
    <property type="project" value="UniProtKB-KW"/>
</dbReference>
<dbReference type="EMBL" id="KE747818">
    <property type="protein sequence ID" value="RMZ69527.1"/>
    <property type="molecule type" value="Genomic_DNA"/>
</dbReference>
<feature type="compositionally biased region" description="Basic and acidic residues" evidence="6">
    <location>
        <begin position="89"/>
        <end position="99"/>
    </location>
</feature>
<dbReference type="OrthoDB" id="1935146at2759"/>
<evidence type="ECO:0000256" key="1">
    <source>
        <dbReference type="ARBA" id="ARBA00004604"/>
    </source>
</evidence>
<evidence type="ECO:0000256" key="2">
    <source>
        <dbReference type="ARBA" id="ARBA00022552"/>
    </source>
</evidence>
<dbReference type="SUPFAM" id="SSF50978">
    <property type="entry name" value="WD40 repeat-like"/>
    <property type="match status" value="1"/>
</dbReference>
<keyword evidence="5" id="KW-0539">Nucleus</keyword>
<keyword evidence="8" id="KW-1185">Reference proteome</keyword>
<keyword evidence="2" id="KW-0698">rRNA processing</keyword>
<comment type="subcellular location">
    <subcellularLocation>
        <location evidence="1">Nucleus</location>
        <location evidence="1">Nucleolus</location>
    </subcellularLocation>
</comment>
<organism evidence="7 8">
    <name type="scientific">Pyrenophora seminiperda CCB06</name>
    <dbReference type="NCBI Taxonomy" id="1302712"/>
    <lineage>
        <taxon>Eukaryota</taxon>
        <taxon>Fungi</taxon>
        <taxon>Dikarya</taxon>
        <taxon>Ascomycota</taxon>
        <taxon>Pezizomycotina</taxon>
        <taxon>Dothideomycetes</taxon>
        <taxon>Pleosporomycetidae</taxon>
        <taxon>Pleosporales</taxon>
        <taxon>Pleosporineae</taxon>
        <taxon>Pleosporaceae</taxon>
        <taxon>Pyrenophora</taxon>
    </lineage>
</organism>
<evidence type="ECO:0000256" key="3">
    <source>
        <dbReference type="ARBA" id="ARBA00022574"/>
    </source>
</evidence>
<dbReference type="FunFam" id="2.130.10.10:FF:000549">
    <property type="entry name" value="Small nucleolar ribonucleoprotein complex subunit"/>
    <property type="match status" value="1"/>
</dbReference>
<evidence type="ECO:0000256" key="5">
    <source>
        <dbReference type="ARBA" id="ARBA00023242"/>
    </source>
</evidence>
<dbReference type="InterPro" id="IPR015943">
    <property type="entry name" value="WD40/YVTN_repeat-like_dom_sf"/>
</dbReference>
<name>A0A3M7M4V1_9PLEO</name>
<accession>A0A3M7M4V1</accession>
<dbReference type="PANTHER" id="PTHR18359">
    <property type="entry name" value="WD-REPEAT PROTEIN-RELATED"/>
    <property type="match status" value="1"/>
</dbReference>
<dbReference type="GO" id="GO:0032040">
    <property type="term" value="C:small-subunit processome"/>
    <property type="evidence" value="ECO:0007669"/>
    <property type="project" value="TreeGrafter"/>
</dbReference>
<sequence>MAPVATLPHKSGGHKRYNPETTGGVARHQADLEAGNSDAEAGALQRVEEPQDADFEAFGTDEEHVNGEAQGEESEESDSDSMEMQLEQKVTEKPVLPKDTEEEELERMIFGDSGGFRQGLEKVSLHRTSGAYGHVSNESEAEEADLANVPDQDLFFAFDAGPVAAPAGSVAAAKGTAADDEDGKPAWEDSDDERLVVSLASVPQLKKLRETADDDMVNGKEYARRLRKQYERLYPTPDWAVHAIGVANKKRRRTIDEDESDDESASDMDVDEEDLSTQPLAKLLKDADILSRASRGTAKRRKLQAGTITIQRLKDVAKAGPSSVTSLSFHPAYPLLLSSGPSSTLYLHHVDPNPPNPHPLLTSLHIKRTPLVTTAFHPSPSDSRIFLGARRRYFHVWDIATGKVDKVSRVYGHQHEQRTMEYFSLSPNGRYMALRGSSRKGGGVINILDAKTLQWATQIRVESRGGVADFAWWGDGAGMSIVGKSGEVTEWSVEEGVVGRWNDEGAVGTTVIALGGKSGREGWIGGDRWVAIGSSSGVVNVYDRRAWSENDPSVPGVQASPNGGIPKAPKPLRDLQNLTTPISHLAFTADGQVLAMASRWKNNAMRLVHLPSATVFKNWPTQKTPLGRITAVAWGRPSEEEEREGSLAQLAVANEAGHIRMWEIRA</sequence>
<evidence type="ECO:0000313" key="8">
    <source>
        <dbReference type="Proteomes" id="UP000265663"/>
    </source>
</evidence>
<feature type="region of interest" description="Disordered" evidence="6">
    <location>
        <begin position="1"/>
        <end position="101"/>
    </location>
</feature>